<protein>
    <submittedName>
        <fullName evidence="2">Uncharacterized protein</fullName>
    </submittedName>
</protein>
<dbReference type="AlphaFoldDB" id="A0A8J4TD69"/>
<organism evidence="2 3">
    <name type="scientific">Paragonimus heterotremus</name>
    <dbReference type="NCBI Taxonomy" id="100268"/>
    <lineage>
        <taxon>Eukaryota</taxon>
        <taxon>Metazoa</taxon>
        <taxon>Spiralia</taxon>
        <taxon>Lophotrochozoa</taxon>
        <taxon>Platyhelminthes</taxon>
        <taxon>Trematoda</taxon>
        <taxon>Digenea</taxon>
        <taxon>Plagiorchiida</taxon>
        <taxon>Troglotremata</taxon>
        <taxon>Troglotrematidae</taxon>
        <taxon>Paragonimus</taxon>
    </lineage>
</organism>
<dbReference type="Gene3D" id="1.10.600.10">
    <property type="entry name" value="Farnesyl Diphosphate Synthase"/>
    <property type="match status" value="1"/>
</dbReference>
<sequence>MQSKWFELITRAEKLLGGPPPFINLRSLLTSEAGFLAARARRLAASVDHPFFEVVRACLRGKSVSYPFLPPSNAITESGGTVPTGQRASNGLIILLVGQCHVGVAASATKLYSQHRSLAELFETIHLAITIHKSLIDPESFNVSSLSASHHSGDSNEHNVVQDLEAGNKVATLTGDVLLASVSTTLASFHNARIVDIVSEAIGNMLEAEFSPLALHFTRSRLRNSSTSNTDCSGQAHTPQSQTGVPQWLEYVGLSRGSIMGSCCQSTVMLAEPFSSDQPKREGNHGEIKAIDSTANCAYRLGHGWATLVRLLDERDYVKRLLDQRVSAKLPSTNQVTNCYWPRHDYVENGLHEPSLVDAIVSNQTRAVPVELTSEPRTDLLESRALDIQCCYDQLASRLVKHLHASHRAFVDNVTKPNIEQTSSSTSALALLGDMRRAIMPSIDNHEMLPELTEEEKQHAAKQRLRSDKISSLMGRCLLKGWRMLDESCPICGTILFKPQDGDRYCVACSEVDTDDNSKPAQGDSSKNGVRSAKTTEKRMPTSDNTSSSSAIYRNNLSHPCSDFVCKDPAKTTVIPNSWRMVSTLYNKLEWCVDRLSQADTPDGIQQWARAVQALVDVTESICKSSTFPNVPS</sequence>
<evidence type="ECO:0000313" key="2">
    <source>
        <dbReference type="EMBL" id="KAF5404203.1"/>
    </source>
</evidence>
<gene>
    <name evidence="2" type="ORF">PHET_02392</name>
</gene>
<dbReference type="PANTHER" id="PTHR16537:SF1">
    <property type="entry name" value="PROTEIN ZNRD2"/>
    <property type="match status" value="1"/>
</dbReference>
<name>A0A8J4TD69_9TREM</name>
<accession>A0A8J4TD69</accession>
<dbReference type="Pfam" id="PF06677">
    <property type="entry name" value="Auto_anti-p27"/>
    <property type="match status" value="1"/>
</dbReference>
<dbReference type="InterPro" id="IPR009563">
    <property type="entry name" value="SSSCA1"/>
</dbReference>
<keyword evidence="3" id="KW-1185">Reference proteome</keyword>
<dbReference type="SUPFAM" id="SSF48576">
    <property type="entry name" value="Terpenoid synthases"/>
    <property type="match status" value="1"/>
</dbReference>
<proteinExistence type="predicted"/>
<dbReference type="Proteomes" id="UP000748531">
    <property type="component" value="Unassembled WGS sequence"/>
</dbReference>
<dbReference type="PANTHER" id="PTHR16537">
    <property type="entry name" value="SJOEGREN SYNDROME/SCLERODERMA AUTOANTIGEN 1"/>
    <property type="match status" value="1"/>
</dbReference>
<feature type="region of interest" description="Disordered" evidence="1">
    <location>
        <begin position="513"/>
        <end position="551"/>
    </location>
</feature>
<feature type="compositionally biased region" description="Polar residues" evidence="1">
    <location>
        <begin position="542"/>
        <end position="551"/>
    </location>
</feature>
<evidence type="ECO:0000313" key="3">
    <source>
        <dbReference type="Proteomes" id="UP000748531"/>
    </source>
</evidence>
<feature type="compositionally biased region" description="Polar residues" evidence="1">
    <location>
        <begin position="519"/>
        <end position="529"/>
    </location>
</feature>
<dbReference type="InterPro" id="IPR051888">
    <property type="entry name" value="UPF0148_domain"/>
</dbReference>
<reference evidence="2" key="1">
    <citation type="submission" date="2019-05" db="EMBL/GenBank/DDBJ databases">
        <title>Annotation for the trematode Paragonimus heterotremus.</title>
        <authorList>
            <person name="Choi Y.-J."/>
        </authorList>
    </citation>
    <scope>NUCLEOTIDE SEQUENCE</scope>
    <source>
        <strain evidence="2">LC</strain>
    </source>
</reference>
<evidence type="ECO:0000256" key="1">
    <source>
        <dbReference type="SAM" id="MobiDB-lite"/>
    </source>
</evidence>
<comment type="caution">
    <text evidence="2">The sequence shown here is derived from an EMBL/GenBank/DDBJ whole genome shotgun (WGS) entry which is preliminary data.</text>
</comment>
<dbReference type="EMBL" id="LUCH01000838">
    <property type="protein sequence ID" value="KAF5404203.1"/>
    <property type="molecule type" value="Genomic_DNA"/>
</dbReference>
<dbReference type="CDD" id="cd00385">
    <property type="entry name" value="Isoprenoid_Biosyn_C1"/>
    <property type="match status" value="1"/>
</dbReference>
<dbReference type="OrthoDB" id="9983019at2759"/>
<dbReference type="InterPro" id="IPR008949">
    <property type="entry name" value="Isoprenoid_synthase_dom_sf"/>
</dbReference>